<evidence type="ECO:0000313" key="3">
    <source>
        <dbReference type="Proteomes" id="UP000664835"/>
    </source>
</evidence>
<dbReference type="PROSITE" id="PS51257">
    <property type="entry name" value="PROKAR_LIPOPROTEIN"/>
    <property type="match status" value="1"/>
</dbReference>
<dbReference type="EMBL" id="JAGETV010000014">
    <property type="protein sequence ID" value="MBO1927636.1"/>
    <property type="molecule type" value="Genomic_DNA"/>
</dbReference>
<feature type="chain" id="PRO_5046621246" evidence="1">
    <location>
        <begin position="25"/>
        <end position="150"/>
    </location>
</feature>
<keyword evidence="1" id="KW-0732">Signal</keyword>
<evidence type="ECO:0000313" key="2">
    <source>
        <dbReference type="EMBL" id="MBO1927636.1"/>
    </source>
</evidence>
<dbReference type="RefSeq" id="WP_208150132.1">
    <property type="nucleotide sequence ID" value="NZ_JAGETV010000014.1"/>
</dbReference>
<accession>A0ABS3Q5U2</accession>
<sequence length="150" mass="17031">MMKKLSIFSLLFAALLLSGCLGLTQPTDSDIEAMAKDKFNQEFRGLFLADTVVKDNGYKKNDTNYVAELTITGTAQRSLDEYAREIMQDSSISPMDRMKQTFGIGVLKMTLPEFEQGDRIDFTRNYLFIKTDNGWMIKGTLEEKESESLI</sequence>
<keyword evidence="3" id="KW-1185">Reference proteome</keyword>
<comment type="caution">
    <text evidence="2">The sequence shown here is derived from an EMBL/GenBank/DDBJ whole genome shotgun (WGS) entry which is preliminary data.</text>
</comment>
<proteinExistence type="predicted"/>
<dbReference type="Proteomes" id="UP000664835">
    <property type="component" value="Unassembled WGS sequence"/>
</dbReference>
<protein>
    <submittedName>
        <fullName evidence="2">Uncharacterized protein</fullName>
    </submittedName>
</protein>
<organism evidence="2 3">
    <name type="scientific">Thiomicrorhabdus marina</name>
    <dbReference type="NCBI Taxonomy" id="2818442"/>
    <lineage>
        <taxon>Bacteria</taxon>
        <taxon>Pseudomonadati</taxon>
        <taxon>Pseudomonadota</taxon>
        <taxon>Gammaproteobacteria</taxon>
        <taxon>Thiotrichales</taxon>
        <taxon>Piscirickettsiaceae</taxon>
        <taxon>Thiomicrorhabdus</taxon>
    </lineage>
</organism>
<evidence type="ECO:0000256" key="1">
    <source>
        <dbReference type="SAM" id="SignalP"/>
    </source>
</evidence>
<gene>
    <name evidence="2" type="ORF">J3998_08610</name>
</gene>
<feature type="signal peptide" evidence="1">
    <location>
        <begin position="1"/>
        <end position="24"/>
    </location>
</feature>
<reference evidence="2 3" key="1">
    <citation type="submission" date="2021-03" db="EMBL/GenBank/DDBJ databases">
        <title>Thiomicrorhabdus sp.nov.,novel sulfur-oxidizing bacteria isolated from coastal sediment.</title>
        <authorList>
            <person name="Liu X."/>
        </authorList>
    </citation>
    <scope>NUCLEOTIDE SEQUENCE [LARGE SCALE GENOMIC DNA]</scope>
    <source>
        <strain evidence="2 3">6S2-11</strain>
    </source>
</reference>
<name>A0ABS3Q5U2_9GAMM</name>